<evidence type="ECO:0000313" key="11">
    <source>
        <dbReference type="Proteomes" id="UP000019150"/>
    </source>
</evidence>
<sequence>MVGSLSPTHWLIIALVVLLLFGARRLPDAARGLGRSLRIFRSELGEMQAEDAKRTPDRTDRE</sequence>
<dbReference type="Pfam" id="PF02416">
    <property type="entry name" value="TatA_B_E"/>
    <property type="match status" value="1"/>
</dbReference>
<evidence type="ECO:0000313" key="10">
    <source>
        <dbReference type="EMBL" id="AHH17678.1"/>
    </source>
</evidence>
<keyword evidence="8 9" id="KW-0472">Membrane</keyword>
<name>W5TF81_9NOCA</name>
<dbReference type="eggNOG" id="COG1826">
    <property type="taxonomic scope" value="Bacteria"/>
</dbReference>
<keyword evidence="6 9" id="KW-1133">Transmembrane helix</keyword>
<comment type="subunit">
    <text evidence="9">The Tat system comprises two distinct complexes: a TatABC complex, containing multiple copies of TatA, TatB and TatC subunits, and a separate TatA complex, containing only TatA subunits. Substrates initially bind to the TatABC complex, which probably triggers association of the separate TatA complex to form the active translocon.</text>
</comment>
<gene>
    <name evidence="9" type="primary">tatA</name>
    <name evidence="10" type="ORF">NONO_c28890</name>
</gene>
<keyword evidence="2 9" id="KW-0813">Transport</keyword>
<evidence type="ECO:0000256" key="1">
    <source>
        <dbReference type="ARBA" id="ARBA00004162"/>
    </source>
</evidence>
<dbReference type="Gene3D" id="1.20.5.3310">
    <property type="match status" value="1"/>
</dbReference>
<evidence type="ECO:0000256" key="6">
    <source>
        <dbReference type="ARBA" id="ARBA00022989"/>
    </source>
</evidence>
<dbReference type="Proteomes" id="UP000019150">
    <property type="component" value="Chromosome"/>
</dbReference>
<dbReference type="EMBL" id="CP006850">
    <property type="protein sequence ID" value="AHH17678.1"/>
    <property type="molecule type" value="Genomic_DNA"/>
</dbReference>
<comment type="similarity">
    <text evidence="9">Belongs to the TatA/E family.</text>
</comment>
<evidence type="ECO:0000256" key="8">
    <source>
        <dbReference type="ARBA" id="ARBA00023136"/>
    </source>
</evidence>
<evidence type="ECO:0000256" key="3">
    <source>
        <dbReference type="ARBA" id="ARBA00022475"/>
    </source>
</evidence>
<comment type="function">
    <text evidence="9">Part of the twin-arginine translocation (Tat) system that transports large folded proteins containing a characteristic twin-arginine motif in their signal peptide across membranes. TatA could form the protein-conducting channel of the Tat system.</text>
</comment>
<dbReference type="AlphaFoldDB" id="W5TF81"/>
<keyword evidence="4 9" id="KW-0812">Transmembrane</keyword>
<reference evidence="10 11" key="1">
    <citation type="journal article" date="2014" name="Appl. Environ. Microbiol.">
        <title>Insights into the Microbial Degradation of Rubber and Gutta-Percha by Analysis of the Complete Genome of Nocardia nova SH22a.</title>
        <authorList>
            <person name="Luo Q."/>
            <person name="Hiessl S."/>
            <person name="Poehlein A."/>
            <person name="Daniel R."/>
            <person name="Steinbuchel A."/>
        </authorList>
    </citation>
    <scope>NUCLEOTIDE SEQUENCE [LARGE SCALE GENOMIC DNA]</scope>
    <source>
        <strain evidence="10">SH22a</strain>
    </source>
</reference>
<dbReference type="HAMAP" id="MF_00236">
    <property type="entry name" value="TatA_E"/>
    <property type="match status" value="1"/>
</dbReference>
<dbReference type="PANTHER" id="PTHR42982">
    <property type="entry name" value="SEC-INDEPENDENT PROTEIN TRANSLOCASE PROTEIN TATA"/>
    <property type="match status" value="1"/>
</dbReference>
<organism evidence="10 11">
    <name type="scientific">Nocardia nova SH22a</name>
    <dbReference type="NCBI Taxonomy" id="1415166"/>
    <lineage>
        <taxon>Bacteria</taxon>
        <taxon>Bacillati</taxon>
        <taxon>Actinomycetota</taxon>
        <taxon>Actinomycetes</taxon>
        <taxon>Mycobacteriales</taxon>
        <taxon>Nocardiaceae</taxon>
        <taxon>Nocardia</taxon>
    </lineage>
</organism>
<keyword evidence="7 9" id="KW-0811">Translocation</keyword>
<dbReference type="KEGG" id="nno:NONO_c28890"/>
<keyword evidence="5 9" id="KW-0653">Protein transport</keyword>
<dbReference type="GO" id="GO:0043953">
    <property type="term" value="P:protein transport by the Tat complex"/>
    <property type="evidence" value="ECO:0007669"/>
    <property type="project" value="UniProtKB-UniRule"/>
</dbReference>
<proteinExistence type="inferred from homology"/>
<dbReference type="OrthoDB" id="5245163at2"/>
<evidence type="ECO:0000256" key="4">
    <source>
        <dbReference type="ARBA" id="ARBA00022692"/>
    </source>
</evidence>
<comment type="subcellular location">
    <subcellularLocation>
        <location evidence="1 9">Cell membrane</location>
        <topology evidence="1 9">Single-pass membrane protein</topology>
    </subcellularLocation>
</comment>
<evidence type="ECO:0000256" key="7">
    <source>
        <dbReference type="ARBA" id="ARBA00023010"/>
    </source>
</evidence>
<evidence type="ECO:0000256" key="5">
    <source>
        <dbReference type="ARBA" id="ARBA00022927"/>
    </source>
</evidence>
<keyword evidence="11" id="KW-1185">Reference proteome</keyword>
<dbReference type="NCBIfam" id="TIGR01411">
    <property type="entry name" value="tatAE"/>
    <property type="match status" value="1"/>
</dbReference>
<protein>
    <recommendedName>
        <fullName evidence="9">Sec-independent protein translocase protein TatA</fullName>
    </recommendedName>
</protein>
<dbReference type="InterPro" id="IPR003369">
    <property type="entry name" value="TatA/B/E"/>
</dbReference>
<dbReference type="GO" id="GO:0033281">
    <property type="term" value="C:TAT protein transport complex"/>
    <property type="evidence" value="ECO:0007669"/>
    <property type="project" value="UniProtKB-UniRule"/>
</dbReference>
<dbReference type="STRING" id="1415166.NONO_c28890"/>
<dbReference type="NCBIfam" id="NF001854">
    <property type="entry name" value="PRK00575.1"/>
    <property type="match status" value="1"/>
</dbReference>
<evidence type="ECO:0000256" key="9">
    <source>
        <dbReference type="HAMAP-Rule" id="MF_00236"/>
    </source>
</evidence>
<dbReference type="HOGENOM" id="CLU_086034_6_3_11"/>
<dbReference type="InterPro" id="IPR006312">
    <property type="entry name" value="TatA/E"/>
</dbReference>
<dbReference type="GO" id="GO:0008320">
    <property type="term" value="F:protein transmembrane transporter activity"/>
    <property type="evidence" value="ECO:0007669"/>
    <property type="project" value="UniProtKB-UniRule"/>
</dbReference>
<dbReference type="PANTHER" id="PTHR42982:SF8">
    <property type="entry name" value="SEC-INDEPENDENT PROTEIN TRANSLOCASE PROTEIN TATA"/>
    <property type="match status" value="1"/>
</dbReference>
<evidence type="ECO:0000256" key="2">
    <source>
        <dbReference type="ARBA" id="ARBA00022448"/>
    </source>
</evidence>
<dbReference type="PATRIC" id="fig|1415166.3.peg.2961"/>
<accession>W5TF81</accession>
<keyword evidence="3 9" id="KW-1003">Cell membrane</keyword>